<dbReference type="AlphaFoldDB" id="A0A6H2H2F0"/>
<dbReference type="InterPro" id="IPR025714">
    <property type="entry name" value="Methyltranfer_dom"/>
</dbReference>
<dbReference type="CDD" id="cd02440">
    <property type="entry name" value="AdoMet_MTases"/>
    <property type="match status" value="1"/>
</dbReference>
<dbReference type="Proteomes" id="UP000502136">
    <property type="component" value="Chromosome"/>
</dbReference>
<dbReference type="GO" id="GO:0008168">
    <property type="term" value="F:methyltransferase activity"/>
    <property type="evidence" value="ECO:0007669"/>
    <property type="project" value="UniProtKB-KW"/>
</dbReference>
<sequence length="337" mass="39061">MEFTGERVIEGEVSADLFHEHISRYKFAARLLAPGSSVLDAGCGTGYGTYELSLNQLQVLGVDISSEAVEYATKRYASSNLRFETQDCSNLELDIKFDAVVSFEVIEHIQDTDGFLASIKPLLKEKGKLIISTPNKKMYSDAIEGYENPYHVREYYLDEYVELLQRHFSYVRIFTQDFMQGICVRDGNELAEVVYLDDAYQKEDSSFFIAICSDDELPPIERDVLFPLSSNNILAEKDRYISVLKQDVQARDSIIAHFKKSEQEQVEWNLALQEDQKRLMEELQFYQQQERHWADTKKLLEEAAELARKETLARDESVYGLRAEIKELYRYIELLKK</sequence>
<keyword evidence="3" id="KW-1185">Reference proteome</keyword>
<keyword evidence="2" id="KW-0489">Methyltransferase</keyword>
<name>A0A6H2H2F0_9BACL</name>
<dbReference type="GO" id="GO:0032259">
    <property type="term" value="P:methylation"/>
    <property type="evidence" value="ECO:0007669"/>
    <property type="project" value="UniProtKB-KW"/>
</dbReference>
<feature type="domain" description="Methyltransferase" evidence="1">
    <location>
        <begin position="34"/>
        <end position="143"/>
    </location>
</feature>
<accession>A0A6H2H2F0</accession>
<dbReference type="InterPro" id="IPR029063">
    <property type="entry name" value="SAM-dependent_MTases_sf"/>
</dbReference>
<dbReference type="EMBL" id="CP051428">
    <property type="protein sequence ID" value="QJC53874.1"/>
    <property type="molecule type" value="Genomic_DNA"/>
</dbReference>
<evidence type="ECO:0000313" key="2">
    <source>
        <dbReference type="EMBL" id="QJC53874.1"/>
    </source>
</evidence>
<dbReference type="Gene3D" id="3.40.50.150">
    <property type="entry name" value="Vaccinia Virus protein VP39"/>
    <property type="match status" value="1"/>
</dbReference>
<dbReference type="KEGG" id="palr:HGI30_21665"/>
<keyword evidence="2" id="KW-0808">Transferase</keyword>
<evidence type="ECO:0000259" key="1">
    <source>
        <dbReference type="Pfam" id="PF13847"/>
    </source>
</evidence>
<reference evidence="2 3" key="1">
    <citation type="submission" date="2020-04" db="EMBL/GenBank/DDBJ databases">
        <title>Novel Paenibacillus strain UniB2 isolated from commercial digestive syrup.</title>
        <authorList>
            <person name="Thorat V."/>
            <person name="Kirdat K."/>
            <person name="Tiwarekar B."/>
            <person name="Yadav A."/>
        </authorList>
    </citation>
    <scope>NUCLEOTIDE SEQUENCE [LARGE SCALE GENOMIC DNA]</scope>
    <source>
        <strain evidence="2 3">UniB2</strain>
    </source>
</reference>
<dbReference type="SUPFAM" id="SSF53335">
    <property type="entry name" value="S-adenosyl-L-methionine-dependent methyltransferases"/>
    <property type="match status" value="1"/>
</dbReference>
<dbReference type="Pfam" id="PF13847">
    <property type="entry name" value="Methyltransf_31"/>
    <property type="match status" value="1"/>
</dbReference>
<gene>
    <name evidence="2" type="ORF">HGI30_21665</name>
</gene>
<organism evidence="2 3">
    <name type="scientific">Paenibacillus albicereus</name>
    <dbReference type="NCBI Taxonomy" id="2726185"/>
    <lineage>
        <taxon>Bacteria</taxon>
        <taxon>Bacillati</taxon>
        <taxon>Bacillota</taxon>
        <taxon>Bacilli</taxon>
        <taxon>Bacillales</taxon>
        <taxon>Paenibacillaceae</taxon>
        <taxon>Paenibacillus</taxon>
    </lineage>
</organism>
<dbReference type="RefSeq" id="WP_168909403.1">
    <property type="nucleotide sequence ID" value="NZ_CP051428.1"/>
</dbReference>
<protein>
    <submittedName>
        <fullName evidence="2">Class I SAM-dependent methyltransferase</fullName>
    </submittedName>
</protein>
<evidence type="ECO:0000313" key="3">
    <source>
        <dbReference type="Proteomes" id="UP000502136"/>
    </source>
</evidence>
<proteinExistence type="predicted"/>
<dbReference type="PANTHER" id="PTHR43861">
    <property type="entry name" value="TRANS-ACONITATE 2-METHYLTRANSFERASE-RELATED"/>
    <property type="match status" value="1"/>
</dbReference>